<dbReference type="InterPro" id="IPR016035">
    <property type="entry name" value="Acyl_Trfase/lysoPLipase"/>
</dbReference>
<evidence type="ECO:0000313" key="5">
    <source>
        <dbReference type="EMBL" id="CUS42259.1"/>
    </source>
</evidence>
<dbReference type="GO" id="GO:0016787">
    <property type="term" value="F:hydrolase activity"/>
    <property type="evidence" value="ECO:0007669"/>
    <property type="project" value="UniProtKB-KW"/>
</dbReference>
<keyword evidence="2" id="KW-0442">Lipid degradation</keyword>
<dbReference type="PANTHER" id="PTHR14226">
    <property type="entry name" value="NEUROPATHY TARGET ESTERASE/SWISS CHEESE D.MELANOGASTER"/>
    <property type="match status" value="1"/>
</dbReference>
<protein>
    <submittedName>
        <fullName evidence="5">UPF0028 protein YchK</fullName>
    </submittedName>
</protein>
<evidence type="ECO:0000256" key="3">
    <source>
        <dbReference type="ARBA" id="ARBA00023098"/>
    </source>
</evidence>
<dbReference type="InterPro" id="IPR050301">
    <property type="entry name" value="NTE"/>
</dbReference>
<reference evidence="5" key="1">
    <citation type="submission" date="2015-10" db="EMBL/GenBank/DDBJ databases">
        <authorList>
            <person name="Gilbert D.G."/>
        </authorList>
    </citation>
    <scope>NUCLEOTIDE SEQUENCE</scope>
</reference>
<feature type="domain" description="PNPLA" evidence="4">
    <location>
        <begin position="7"/>
        <end position="167"/>
    </location>
</feature>
<accession>A0A160TGT8</accession>
<organism evidence="5">
    <name type="scientific">hydrothermal vent metagenome</name>
    <dbReference type="NCBI Taxonomy" id="652676"/>
    <lineage>
        <taxon>unclassified sequences</taxon>
        <taxon>metagenomes</taxon>
        <taxon>ecological metagenomes</taxon>
    </lineage>
</organism>
<dbReference type="SUPFAM" id="SSF52151">
    <property type="entry name" value="FabD/lysophospholipase-like"/>
    <property type="match status" value="1"/>
</dbReference>
<dbReference type="AlphaFoldDB" id="A0A160TGT8"/>
<keyword evidence="1" id="KW-0378">Hydrolase</keyword>
<gene>
    <name evidence="5" type="ORF">MGWOODY_Tha600</name>
</gene>
<keyword evidence="3" id="KW-0443">Lipid metabolism</keyword>
<dbReference type="Gene3D" id="3.40.1090.10">
    <property type="entry name" value="Cytosolic phospholipase A2 catalytic domain"/>
    <property type="match status" value="2"/>
</dbReference>
<dbReference type="PANTHER" id="PTHR14226:SF76">
    <property type="entry name" value="NTE FAMILY PROTEIN RSSA"/>
    <property type="match status" value="1"/>
</dbReference>
<dbReference type="EMBL" id="CZQC01000064">
    <property type="protein sequence ID" value="CUS42259.1"/>
    <property type="molecule type" value="Genomic_DNA"/>
</dbReference>
<evidence type="ECO:0000256" key="2">
    <source>
        <dbReference type="ARBA" id="ARBA00022963"/>
    </source>
</evidence>
<proteinExistence type="predicted"/>
<dbReference type="InterPro" id="IPR002641">
    <property type="entry name" value="PNPLA_dom"/>
</dbReference>
<name>A0A160TGT8_9ZZZZ</name>
<dbReference type="GO" id="GO:0016042">
    <property type="term" value="P:lipid catabolic process"/>
    <property type="evidence" value="ECO:0007669"/>
    <property type="project" value="UniProtKB-KW"/>
</dbReference>
<evidence type="ECO:0000259" key="4">
    <source>
        <dbReference type="PROSITE" id="PS51635"/>
    </source>
</evidence>
<dbReference type="Pfam" id="PF01734">
    <property type="entry name" value="Patatin"/>
    <property type="match status" value="1"/>
</dbReference>
<sequence length="307" mass="33781">MKKRVALALGSGGARGNAHIGVIDALVERGYEIVSVSGCSMGSIVGGFYCAGKLDQYREWACGLGYLDVLRLVDFSLLSSGAIRGDKVFGVLSEMLDGCLIEDLDIPFTAVATDLRDKKEIWFQRGLLRDAVRASSAIPTVMSPVLLNGRMLVDGGVLNPLPITPCVSAHADHIIAVDLNTDVPMPHDLMNTLSKVQSEKEDWFNVVLDKASHWLGKYSKGAREQADENLGKIEILNQMFEVMQSSLTKFKTAGYPPDLMIKIPTSCCQMYEFYRAEEMIRIGYRIASEALDAYEMGHSSLYGERLN</sequence>
<dbReference type="PROSITE" id="PS51635">
    <property type="entry name" value="PNPLA"/>
    <property type="match status" value="1"/>
</dbReference>
<evidence type="ECO:0000256" key="1">
    <source>
        <dbReference type="ARBA" id="ARBA00022801"/>
    </source>
</evidence>